<evidence type="ECO:0000313" key="7">
    <source>
        <dbReference type="EMBL" id="TQL68646.1"/>
    </source>
</evidence>
<feature type="transmembrane region" description="Helical" evidence="5">
    <location>
        <begin position="95"/>
        <end position="114"/>
    </location>
</feature>
<keyword evidence="3 5" id="KW-1133">Transmembrane helix</keyword>
<comment type="subcellular location">
    <subcellularLocation>
        <location evidence="1">Membrane</location>
        <topology evidence="1">Multi-pass membrane protein</topology>
    </subcellularLocation>
</comment>
<keyword evidence="4 5" id="KW-0472">Membrane</keyword>
<keyword evidence="2 5" id="KW-0812">Transmembrane</keyword>
<evidence type="ECO:0000256" key="6">
    <source>
        <dbReference type="SAM" id="SignalP"/>
    </source>
</evidence>
<name>A0A543A836_9ACTN</name>
<dbReference type="OrthoDB" id="165191at2"/>
<feature type="transmembrane region" description="Helical" evidence="5">
    <location>
        <begin position="40"/>
        <end position="60"/>
    </location>
</feature>
<evidence type="ECO:0000256" key="4">
    <source>
        <dbReference type="ARBA" id="ARBA00023136"/>
    </source>
</evidence>
<evidence type="ECO:0000256" key="3">
    <source>
        <dbReference type="ARBA" id="ARBA00022989"/>
    </source>
</evidence>
<feature type="transmembrane region" description="Helical" evidence="5">
    <location>
        <begin position="67"/>
        <end position="89"/>
    </location>
</feature>
<organism evidence="7 8">
    <name type="scientific">Nocardioides albertanoniae</name>
    <dbReference type="NCBI Taxonomy" id="1175486"/>
    <lineage>
        <taxon>Bacteria</taxon>
        <taxon>Bacillati</taxon>
        <taxon>Actinomycetota</taxon>
        <taxon>Actinomycetes</taxon>
        <taxon>Propionibacteriales</taxon>
        <taxon>Nocardioidaceae</taxon>
        <taxon>Nocardioides</taxon>
    </lineage>
</organism>
<feature type="signal peptide" evidence="6">
    <location>
        <begin position="1"/>
        <end position="21"/>
    </location>
</feature>
<sequence>MFIAYIVVSSLLALACMASGAAKVARQPAMVEQLGGLGVAAKYVPVLGSLLLLGAVGLVVGNWIGALGIAAAGALALYFVGAIITHVRAGDAKGAVPTIALTVVSVAALVLRVLSL</sequence>
<keyword evidence="6" id="KW-0732">Signal</keyword>
<feature type="chain" id="PRO_5039179881" evidence="6">
    <location>
        <begin position="22"/>
        <end position="116"/>
    </location>
</feature>
<dbReference type="Pfam" id="PF13564">
    <property type="entry name" value="DoxX_2"/>
    <property type="match status" value="1"/>
</dbReference>
<comment type="caution">
    <text evidence="7">The sequence shown here is derived from an EMBL/GenBank/DDBJ whole genome shotgun (WGS) entry which is preliminary data.</text>
</comment>
<dbReference type="AlphaFoldDB" id="A0A543A836"/>
<reference evidence="7 8" key="1">
    <citation type="submission" date="2019-06" db="EMBL/GenBank/DDBJ databases">
        <title>Sequencing the genomes of 1000 actinobacteria strains.</title>
        <authorList>
            <person name="Klenk H.-P."/>
        </authorList>
    </citation>
    <scope>NUCLEOTIDE SEQUENCE [LARGE SCALE GENOMIC DNA]</scope>
    <source>
        <strain evidence="7 8">DSM 25218</strain>
    </source>
</reference>
<protein>
    <submittedName>
        <fullName evidence="7">DoxX-like protein</fullName>
    </submittedName>
</protein>
<evidence type="ECO:0000313" key="8">
    <source>
        <dbReference type="Proteomes" id="UP000320209"/>
    </source>
</evidence>
<evidence type="ECO:0000256" key="1">
    <source>
        <dbReference type="ARBA" id="ARBA00004141"/>
    </source>
</evidence>
<evidence type="ECO:0000256" key="5">
    <source>
        <dbReference type="SAM" id="Phobius"/>
    </source>
</evidence>
<accession>A0A543A836</accession>
<keyword evidence="8" id="KW-1185">Reference proteome</keyword>
<dbReference type="Proteomes" id="UP000320209">
    <property type="component" value="Unassembled WGS sequence"/>
</dbReference>
<evidence type="ECO:0000256" key="2">
    <source>
        <dbReference type="ARBA" id="ARBA00022692"/>
    </source>
</evidence>
<dbReference type="EMBL" id="VFOV01000001">
    <property type="protein sequence ID" value="TQL68646.1"/>
    <property type="molecule type" value="Genomic_DNA"/>
</dbReference>
<dbReference type="InterPro" id="IPR032808">
    <property type="entry name" value="DoxX"/>
</dbReference>
<proteinExistence type="predicted"/>
<dbReference type="RefSeq" id="WP_141780610.1">
    <property type="nucleotide sequence ID" value="NZ_VFOV01000001.1"/>
</dbReference>
<gene>
    <name evidence="7" type="ORF">FB381_2542</name>
</gene>
<dbReference type="GO" id="GO:0016020">
    <property type="term" value="C:membrane"/>
    <property type="evidence" value="ECO:0007669"/>
    <property type="project" value="UniProtKB-SubCell"/>
</dbReference>